<dbReference type="SUPFAM" id="SSF55961">
    <property type="entry name" value="Bet v1-like"/>
    <property type="match status" value="1"/>
</dbReference>
<dbReference type="HOGENOM" id="CLU_046420_0_0_5"/>
<gene>
    <name evidence="2" type="ordered locus">Rru_A1814</name>
</gene>
<dbReference type="KEGG" id="rru:Rru_A1814"/>
<dbReference type="STRING" id="269796.Rru_A1814"/>
<dbReference type="EMBL" id="CP000230">
    <property type="protein sequence ID" value="ABC22614.1"/>
    <property type="molecule type" value="Genomic_DNA"/>
</dbReference>
<dbReference type="CDD" id="cd05018">
    <property type="entry name" value="CoxG"/>
    <property type="match status" value="1"/>
</dbReference>
<evidence type="ECO:0000256" key="1">
    <source>
        <dbReference type="SAM" id="Phobius"/>
    </source>
</evidence>
<reference evidence="2 3" key="1">
    <citation type="journal article" date="2011" name="Stand. Genomic Sci.">
        <title>Complete genome sequence of Rhodospirillum rubrum type strain (S1).</title>
        <authorList>
            <person name="Munk A.C."/>
            <person name="Copeland A."/>
            <person name="Lucas S."/>
            <person name="Lapidus A."/>
            <person name="Del Rio T.G."/>
            <person name="Barry K."/>
            <person name="Detter J.C."/>
            <person name="Hammon N."/>
            <person name="Israni S."/>
            <person name="Pitluck S."/>
            <person name="Brettin T."/>
            <person name="Bruce D."/>
            <person name="Han C."/>
            <person name="Tapia R."/>
            <person name="Gilna P."/>
            <person name="Schmutz J."/>
            <person name="Larimer F."/>
            <person name="Land M."/>
            <person name="Kyrpides N.C."/>
            <person name="Mavromatis K."/>
            <person name="Richardson P."/>
            <person name="Rohde M."/>
            <person name="Goker M."/>
            <person name="Klenk H.P."/>
            <person name="Zhang Y."/>
            <person name="Roberts G.P."/>
            <person name="Reslewic S."/>
            <person name="Schwartz D.C."/>
        </authorList>
    </citation>
    <scope>NUCLEOTIDE SEQUENCE [LARGE SCALE GENOMIC DNA]</scope>
    <source>
        <strain evidence="3">ATCC 11170 / ATH 1.1.1 / DSM 467 / LMG 4362 / NCIMB 8255 / S1</strain>
    </source>
</reference>
<keyword evidence="1" id="KW-0472">Membrane</keyword>
<dbReference type="EnsemblBacteria" id="ABC22614">
    <property type="protein sequence ID" value="ABC22614"/>
    <property type="gene ID" value="Rru_A1814"/>
</dbReference>
<dbReference type="PANTHER" id="PTHR38588:SF1">
    <property type="entry name" value="BLL0334 PROTEIN"/>
    <property type="match status" value="1"/>
</dbReference>
<proteinExistence type="predicted"/>
<keyword evidence="1" id="KW-0812">Transmembrane</keyword>
<dbReference type="eggNOG" id="COG3427">
    <property type="taxonomic scope" value="Bacteria"/>
</dbReference>
<evidence type="ECO:0000313" key="3">
    <source>
        <dbReference type="Proteomes" id="UP000001929"/>
    </source>
</evidence>
<dbReference type="InterPro" id="IPR023393">
    <property type="entry name" value="START-like_dom_sf"/>
</dbReference>
<dbReference type="PANTHER" id="PTHR38588">
    <property type="entry name" value="BLL0334 PROTEIN"/>
    <property type="match status" value="1"/>
</dbReference>
<sequence length="208" mass="21448">MDPDILKQCIDGCEDLERTSETTFSGKVKVKVGPVSARFAGTVDMEDSDPPQGCLLVIRGQGGVAGFVKGKARVDLAVDGEETVLDYSADAEVGGKLASVGARLVRGVADKTAADFFARFSVLVGGAPLPEQARLSGESEGAPAAEDRTISAFAEEAVALPPNPLSTAPADLVSEPSAPSRLPSWRFLIWAAIAAAVLLVVVALQGQG</sequence>
<dbReference type="AlphaFoldDB" id="Q2RTD1"/>
<dbReference type="Proteomes" id="UP000001929">
    <property type="component" value="Chromosome"/>
</dbReference>
<dbReference type="PhylomeDB" id="Q2RTD1"/>
<dbReference type="PATRIC" id="fig|269796.9.peg.1892"/>
<keyword evidence="3" id="KW-1185">Reference proteome</keyword>
<feature type="transmembrane region" description="Helical" evidence="1">
    <location>
        <begin position="187"/>
        <end position="206"/>
    </location>
</feature>
<dbReference type="Pfam" id="PF06240">
    <property type="entry name" value="COXG"/>
    <property type="match status" value="1"/>
</dbReference>
<evidence type="ECO:0000313" key="2">
    <source>
        <dbReference type="EMBL" id="ABC22614.1"/>
    </source>
</evidence>
<accession>Q2RTD1</accession>
<name>Q2RTD1_RHORT</name>
<dbReference type="InterPro" id="IPR010419">
    <property type="entry name" value="CO_DH_gsu"/>
</dbReference>
<keyword evidence="1" id="KW-1133">Transmembrane helix</keyword>
<protein>
    <submittedName>
        <fullName evidence="2">Carbon monoxide dehydrogenase subunit G</fullName>
    </submittedName>
</protein>
<dbReference type="Gene3D" id="3.30.530.20">
    <property type="match status" value="1"/>
</dbReference>
<organism evidence="2 3">
    <name type="scientific">Rhodospirillum rubrum (strain ATCC 11170 / ATH 1.1.1 / DSM 467 / LMG 4362 / NCIMB 8255 / S1)</name>
    <dbReference type="NCBI Taxonomy" id="269796"/>
    <lineage>
        <taxon>Bacteria</taxon>
        <taxon>Pseudomonadati</taxon>
        <taxon>Pseudomonadota</taxon>
        <taxon>Alphaproteobacteria</taxon>
        <taxon>Rhodospirillales</taxon>
        <taxon>Rhodospirillaceae</taxon>
        <taxon>Rhodospirillum</taxon>
    </lineage>
</organism>